<dbReference type="EMBL" id="FOGK01000001">
    <property type="protein sequence ID" value="SER07463.1"/>
    <property type="molecule type" value="Genomic_DNA"/>
</dbReference>
<evidence type="ECO:0000256" key="4">
    <source>
        <dbReference type="ARBA" id="ARBA00022741"/>
    </source>
</evidence>
<keyword evidence="4" id="KW-0547">Nucleotide-binding</keyword>
<dbReference type="InterPro" id="IPR036640">
    <property type="entry name" value="ABC1_TM_sf"/>
</dbReference>
<dbReference type="InterPro" id="IPR003439">
    <property type="entry name" value="ABC_transporter-like_ATP-bd"/>
</dbReference>
<dbReference type="InterPro" id="IPR011527">
    <property type="entry name" value="ABC1_TM_dom"/>
</dbReference>
<dbReference type="InterPro" id="IPR027417">
    <property type="entry name" value="P-loop_NTPase"/>
</dbReference>
<accession>A0A0R2K758</accession>
<sequence>MQRTRVAGRAKINGSVWRILWRLLKYILQKSHFALFIAFFSVIVSAGAAVIGTVFIQRLIDDYITPLTKATNPNFTPLLHVVILMGAIYLLGVLGTLAYSQIMIMTGQKLQKRVRDDMFTHMQKLPLSYFDSNDYGDIMSRYTNDVDTLRQMVEQSFPMFINAIFNIVFTLTAMIALSPFLTLISLVIFALSIFVVRTLSSKSSQYFRLQQKSLGNIDGYIEEMLNGQKVVKVFSHEKQSKAGFDLRNEDLRKDASMANGLSTMLFPIMGNVGNILYVLIAVVGGYFAVNHVTPITLGEIAAFLQLSRSFSQPIAQITMQLNSIIMGLAGAQRMFQLFDEPVEKDSGNTSLVYVSEDTQHHLVETSERTDRWAWKTIESDGSQKLTPVKGHIVFNDVNFSYDGKKTVLHHISLEAKPGEKMAFVGATGAGKTTITNMLNRFYDISSGKITYDGIDIRQIQKASLRLSMGIVLQDTNLFTASIRDNIRYGRLNATDEEVVAAAKLANADSFIRNLPKGYDTVIDGSGSDLSQGQRQLLSIARAAVADPPTMIMDEATSSIDTRTETLVQSGMDNLMRGRTTFVIAHRLSTIHNSDDILVIEDGRIIEEGNHEALMQEKGEYYELYTGKTILE</sequence>
<gene>
    <name evidence="11" type="ORF">IV87_GL001730</name>
    <name evidence="12" type="ORF">SAMN04487973_101224</name>
</gene>
<dbReference type="PANTHER" id="PTHR24221">
    <property type="entry name" value="ATP-BINDING CASSETTE SUB-FAMILY B"/>
    <property type="match status" value="1"/>
</dbReference>
<dbReference type="Gene3D" id="3.40.50.300">
    <property type="entry name" value="P-loop containing nucleotide triphosphate hydrolases"/>
    <property type="match status" value="1"/>
</dbReference>
<dbReference type="SUPFAM" id="SSF90123">
    <property type="entry name" value="ABC transporter transmembrane region"/>
    <property type="match status" value="1"/>
</dbReference>
<dbReference type="GO" id="GO:0016887">
    <property type="term" value="F:ATP hydrolysis activity"/>
    <property type="evidence" value="ECO:0007669"/>
    <property type="project" value="InterPro"/>
</dbReference>
<dbReference type="Proteomes" id="UP000182818">
    <property type="component" value="Unassembled WGS sequence"/>
</dbReference>
<name>A0A0R2K758_9LACO</name>
<dbReference type="AlphaFoldDB" id="A0A0R2K758"/>
<keyword evidence="3 8" id="KW-0812">Transmembrane</keyword>
<keyword evidence="2" id="KW-0813">Transport</keyword>
<dbReference type="InterPro" id="IPR017871">
    <property type="entry name" value="ABC_transporter-like_CS"/>
</dbReference>
<dbReference type="PANTHER" id="PTHR24221:SF499">
    <property type="entry name" value="FATTY ACID ABC TRANSPORTER ATP-BINDING_PERMEASE PROTEIN"/>
    <property type="match status" value="1"/>
</dbReference>
<evidence type="ECO:0000259" key="9">
    <source>
        <dbReference type="PROSITE" id="PS50893"/>
    </source>
</evidence>
<dbReference type="FunFam" id="3.40.50.300:FF:000287">
    <property type="entry name" value="Multidrug ABC transporter ATP-binding protein"/>
    <property type="match status" value="1"/>
</dbReference>
<feature type="domain" description="ABC transporter" evidence="9">
    <location>
        <begin position="392"/>
        <end position="626"/>
    </location>
</feature>
<evidence type="ECO:0000259" key="10">
    <source>
        <dbReference type="PROSITE" id="PS50929"/>
    </source>
</evidence>
<keyword evidence="5 12" id="KW-0067">ATP-binding</keyword>
<dbReference type="SMART" id="SM00382">
    <property type="entry name" value="AAA"/>
    <property type="match status" value="1"/>
</dbReference>
<dbReference type="Pfam" id="PF00005">
    <property type="entry name" value="ABC_tran"/>
    <property type="match status" value="1"/>
</dbReference>
<reference evidence="12 14" key="2">
    <citation type="submission" date="2016-10" db="EMBL/GenBank/DDBJ databases">
        <authorList>
            <person name="Varghese N."/>
            <person name="Submissions S."/>
        </authorList>
    </citation>
    <scope>NUCLEOTIDE SEQUENCE [LARGE SCALE GENOMIC DNA]</scope>
    <source>
        <strain evidence="12 14">CGMCC 1.3889</strain>
    </source>
</reference>
<evidence type="ECO:0000256" key="6">
    <source>
        <dbReference type="ARBA" id="ARBA00022989"/>
    </source>
</evidence>
<feature type="domain" description="ABC transmembrane type-1" evidence="10">
    <location>
        <begin position="36"/>
        <end position="326"/>
    </location>
</feature>
<dbReference type="CDD" id="cd18547">
    <property type="entry name" value="ABC_6TM_Tm288_like"/>
    <property type="match status" value="1"/>
</dbReference>
<dbReference type="GO" id="GO:0005886">
    <property type="term" value="C:plasma membrane"/>
    <property type="evidence" value="ECO:0007669"/>
    <property type="project" value="UniProtKB-SubCell"/>
</dbReference>
<dbReference type="Proteomes" id="UP000051749">
    <property type="component" value="Unassembled WGS sequence"/>
</dbReference>
<dbReference type="SUPFAM" id="SSF52540">
    <property type="entry name" value="P-loop containing nucleoside triphosphate hydrolases"/>
    <property type="match status" value="1"/>
</dbReference>
<evidence type="ECO:0000313" key="14">
    <source>
        <dbReference type="Proteomes" id="UP000182818"/>
    </source>
</evidence>
<dbReference type="Gene3D" id="1.20.1560.10">
    <property type="entry name" value="ABC transporter type 1, transmembrane domain"/>
    <property type="match status" value="1"/>
</dbReference>
<dbReference type="PROSITE" id="PS00211">
    <property type="entry name" value="ABC_TRANSPORTER_1"/>
    <property type="match status" value="1"/>
</dbReference>
<dbReference type="PROSITE" id="PS50929">
    <property type="entry name" value="ABC_TM1F"/>
    <property type="match status" value="1"/>
</dbReference>
<evidence type="ECO:0000256" key="3">
    <source>
        <dbReference type="ARBA" id="ARBA00022692"/>
    </source>
</evidence>
<comment type="subcellular location">
    <subcellularLocation>
        <location evidence="1">Cell membrane</location>
        <topology evidence="1">Multi-pass membrane protein</topology>
    </subcellularLocation>
</comment>
<evidence type="ECO:0000256" key="1">
    <source>
        <dbReference type="ARBA" id="ARBA00004651"/>
    </source>
</evidence>
<dbReference type="OrthoDB" id="9770415at2"/>
<evidence type="ECO:0000313" key="12">
    <source>
        <dbReference type="EMBL" id="SER07463.1"/>
    </source>
</evidence>
<dbReference type="InterPro" id="IPR003593">
    <property type="entry name" value="AAA+_ATPase"/>
</dbReference>
<feature type="transmembrane region" description="Helical" evidence="8">
    <location>
        <begin position="265"/>
        <end position="289"/>
    </location>
</feature>
<dbReference type="CDD" id="cd03254">
    <property type="entry name" value="ABCC_Glucan_exporter_like"/>
    <property type="match status" value="1"/>
</dbReference>
<evidence type="ECO:0000256" key="5">
    <source>
        <dbReference type="ARBA" id="ARBA00022840"/>
    </source>
</evidence>
<feature type="transmembrane region" description="Helical" evidence="8">
    <location>
        <begin position="77"/>
        <end position="99"/>
    </location>
</feature>
<reference evidence="11 13" key="1">
    <citation type="journal article" date="2015" name="Genome Announc.">
        <title>Expanding the biotechnology potential of lactobacilli through comparative genomics of 213 strains and associated genera.</title>
        <authorList>
            <person name="Sun Z."/>
            <person name="Harris H.M."/>
            <person name="McCann A."/>
            <person name="Guo C."/>
            <person name="Argimon S."/>
            <person name="Zhang W."/>
            <person name="Yang X."/>
            <person name="Jeffery I.B."/>
            <person name="Cooney J.C."/>
            <person name="Kagawa T.F."/>
            <person name="Liu W."/>
            <person name="Song Y."/>
            <person name="Salvetti E."/>
            <person name="Wrobel A."/>
            <person name="Rasinkangas P."/>
            <person name="Parkhill J."/>
            <person name="Rea M.C."/>
            <person name="O'Sullivan O."/>
            <person name="Ritari J."/>
            <person name="Douillard F.P."/>
            <person name="Paul Ross R."/>
            <person name="Yang R."/>
            <person name="Briner A.E."/>
            <person name="Felis G.E."/>
            <person name="de Vos W.M."/>
            <person name="Barrangou R."/>
            <person name="Klaenhammer T.R."/>
            <person name="Caufield P.W."/>
            <person name="Cui Y."/>
            <person name="Zhang H."/>
            <person name="O'Toole P.W."/>
        </authorList>
    </citation>
    <scope>NUCLEOTIDE SEQUENCE [LARGE SCALE GENOMIC DNA]</scope>
    <source>
        <strain evidence="11 13">DSM 22301</strain>
    </source>
</reference>
<feature type="transmembrane region" description="Helical" evidence="8">
    <location>
        <begin position="33"/>
        <end position="57"/>
    </location>
</feature>
<comment type="caution">
    <text evidence="11">The sequence shown here is derived from an EMBL/GenBank/DDBJ whole genome shotgun (WGS) entry which is preliminary data.</text>
</comment>
<evidence type="ECO:0000256" key="8">
    <source>
        <dbReference type="SAM" id="Phobius"/>
    </source>
</evidence>
<protein>
    <submittedName>
        <fullName evidence="12">ATP-binding cassette, subfamily B</fullName>
    </submittedName>
    <submittedName>
        <fullName evidence="11">Multidrug ABC transporter ATPase</fullName>
    </submittedName>
</protein>
<proteinExistence type="predicted"/>
<dbReference type="PROSITE" id="PS50893">
    <property type="entry name" value="ABC_TRANSPORTER_2"/>
    <property type="match status" value="1"/>
</dbReference>
<feature type="transmembrane region" description="Helical" evidence="8">
    <location>
        <begin position="183"/>
        <end position="200"/>
    </location>
</feature>
<evidence type="ECO:0000256" key="7">
    <source>
        <dbReference type="ARBA" id="ARBA00023136"/>
    </source>
</evidence>
<dbReference type="STRING" id="319653.SAMN04487973_101224"/>
<dbReference type="GO" id="GO:0005524">
    <property type="term" value="F:ATP binding"/>
    <property type="evidence" value="ECO:0007669"/>
    <property type="project" value="UniProtKB-KW"/>
</dbReference>
<dbReference type="GeneID" id="76043108"/>
<dbReference type="Pfam" id="PF00664">
    <property type="entry name" value="ABC_membrane"/>
    <property type="match status" value="1"/>
</dbReference>
<dbReference type="InterPro" id="IPR039421">
    <property type="entry name" value="Type_1_exporter"/>
</dbReference>
<dbReference type="GO" id="GO:0140359">
    <property type="term" value="F:ABC-type transporter activity"/>
    <property type="evidence" value="ECO:0007669"/>
    <property type="project" value="InterPro"/>
</dbReference>
<dbReference type="PATRIC" id="fig|319653.3.peg.1759"/>
<keyword evidence="14" id="KW-1185">Reference proteome</keyword>
<dbReference type="EMBL" id="JQBY01000005">
    <property type="protein sequence ID" value="KRN83020.1"/>
    <property type="molecule type" value="Genomic_DNA"/>
</dbReference>
<keyword evidence="6 8" id="KW-1133">Transmembrane helix</keyword>
<dbReference type="RefSeq" id="WP_057805462.1">
    <property type="nucleotide sequence ID" value="NZ_BJYP01000002.1"/>
</dbReference>
<evidence type="ECO:0000313" key="11">
    <source>
        <dbReference type="EMBL" id="KRN83020.1"/>
    </source>
</evidence>
<evidence type="ECO:0000313" key="13">
    <source>
        <dbReference type="Proteomes" id="UP000051749"/>
    </source>
</evidence>
<organism evidence="11 13">
    <name type="scientific">Pediococcus ethanolidurans</name>
    <dbReference type="NCBI Taxonomy" id="319653"/>
    <lineage>
        <taxon>Bacteria</taxon>
        <taxon>Bacillati</taxon>
        <taxon>Bacillota</taxon>
        <taxon>Bacilli</taxon>
        <taxon>Lactobacillales</taxon>
        <taxon>Lactobacillaceae</taxon>
        <taxon>Pediococcus</taxon>
    </lineage>
</organism>
<evidence type="ECO:0000256" key="2">
    <source>
        <dbReference type="ARBA" id="ARBA00022448"/>
    </source>
</evidence>
<feature type="transmembrane region" description="Helical" evidence="8">
    <location>
        <begin position="159"/>
        <end position="177"/>
    </location>
</feature>
<keyword evidence="7 8" id="KW-0472">Membrane</keyword>